<evidence type="ECO:0000313" key="6">
    <source>
        <dbReference type="WBParaSite" id="SMUV_0000393001-mRNA-1"/>
    </source>
</evidence>
<reference evidence="6" key="1">
    <citation type="submission" date="2017-02" db="UniProtKB">
        <authorList>
            <consortium name="WormBaseParasite"/>
        </authorList>
    </citation>
    <scope>IDENTIFICATION</scope>
</reference>
<dbReference type="PANTHER" id="PTHR24366">
    <property type="entry name" value="IG(IMMUNOGLOBULIN) AND LRR(LEUCINE RICH REPEAT) DOMAINS"/>
    <property type="match status" value="1"/>
</dbReference>
<dbReference type="PANTHER" id="PTHR24366:SF96">
    <property type="entry name" value="LEUCINE RICH REPEAT CONTAINING 53"/>
    <property type="match status" value="1"/>
</dbReference>
<dbReference type="STRING" id="451379.A0A0N5AHR8"/>
<evidence type="ECO:0000256" key="3">
    <source>
        <dbReference type="SAM" id="Phobius"/>
    </source>
</evidence>
<accession>A0A0N5AHR8</accession>
<keyword evidence="2" id="KW-0677">Repeat</keyword>
<dbReference type="InterPro" id="IPR003591">
    <property type="entry name" value="Leu-rich_rpt_typical-subtyp"/>
</dbReference>
<dbReference type="SMART" id="SM00369">
    <property type="entry name" value="LRR_TYP"/>
    <property type="match status" value="6"/>
</dbReference>
<dbReference type="Proteomes" id="UP000046393">
    <property type="component" value="Unplaced"/>
</dbReference>
<protein>
    <submittedName>
        <fullName evidence="6">LRRCT domain-containing protein</fullName>
    </submittedName>
</protein>
<evidence type="ECO:0000256" key="4">
    <source>
        <dbReference type="SAM" id="SignalP"/>
    </source>
</evidence>
<evidence type="ECO:0000256" key="2">
    <source>
        <dbReference type="ARBA" id="ARBA00022737"/>
    </source>
</evidence>
<keyword evidence="1" id="KW-0433">Leucine-rich repeat</keyword>
<dbReference type="AlphaFoldDB" id="A0A0N5AHR8"/>
<dbReference type="WBParaSite" id="SMUV_0000393001-mRNA-1">
    <property type="protein sequence ID" value="SMUV_0000393001-mRNA-1"/>
    <property type="gene ID" value="SMUV_0000393001"/>
</dbReference>
<evidence type="ECO:0000313" key="5">
    <source>
        <dbReference type="Proteomes" id="UP000046393"/>
    </source>
</evidence>
<dbReference type="SUPFAM" id="SSF52058">
    <property type="entry name" value="L domain-like"/>
    <property type="match status" value="1"/>
</dbReference>
<proteinExistence type="predicted"/>
<name>A0A0N5AHR8_9BILA</name>
<dbReference type="InterPro" id="IPR001611">
    <property type="entry name" value="Leu-rich_rpt"/>
</dbReference>
<feature type="signal peptide" evidence="4">
    <location>
        <begin position="1"/>
        <end position="35"/>
    </location>
</feature>
<keyword evidence="4" id="KW-0732">Signal</keyword>
<dbReference type="Gene3D" id="3.80.10.10">
    <property type="entry name" value="Ribonuclease Inhibitor"/>
    <property type="match status" value="2"/>
</dbReference>
<feature type="chain" id="PRO_5005893157" evidence="4">
    <location>
        <begin position="36"/>
        <end position="457"/>
    </location>
</feature>
<keyword evidence="3" id="KW-1133">Transmembrane helix</keyword>
<keyword evidence="3" id="KW-0472">Membrane</keyword>
<dbReference type="Pfam" id="PF13855">
    <property type="entry name" value="LRR_8"/>
    <property type="match status" value="2"/>
</dbReference>
<dbReference type="PROSITE" id="PS51450">
    <property type="entry name" value="LRR"/>
    <property type="match status" value="2"/>
</dbReference>
<keyword evidence="5" id="KW-1185">Reference proteome</keyword>
<keyword evidence="3" id="KW-0812">Transmembrane</keyword>
<sequence length="457" mass="52000">MGQRSKSSSISKILSRWILIAIITCSCCSWWVTAADDAGSAPIHMCGEDEDGSIEEGCECNDDKQLIICDNVIYITSKDDLGTPLSTPNIEIENGAFNEMERLEVLDLGNNRLQKIDPNWFVGVKWNLKYLNLENNSLVSLTDDVFKAMPMLQSLILDGNPKLFDKKNSNKFHLGTMLSDLRNLSMNGCKINNLTEDFFANLTKLEVLSLASNYFVTVPLAIKTLPSLLFLDLSETYITEISESELTFNKQLQSFYCTDCSYLEFVSDCAFCGLKDLKSILTKTIELFQEIDFRGCIQLSVIDEGAFGYGHNGEKLPQLEFLSIHETNLSSLSGRAFDSSKLSEFYFGDTFWDCKCGSSWILKLNLDVVKGPKCQTPERLFGKQFMKLDEQDLCPARTRFTKLILSLFVIILSVFVTLLVWYVLSNYRIRNIFYRPELPHIGYSNLNRVEEEEQQRQ</sequence>
<organism evidence="5 6">
    <name type="scientific">Syphacia muris</name>
    <dbReference type="NCBI Taxonomy" id="451379"/>
    <lineage>
        <taxon>Eukaryota</taxon>
        <taxon>Metazoa</taxon>
        <taxon>Ecdysozoa</taxon>
        <taxon>Nematoda</taxon>
        <taxon>Chromadorea</taxon>
        <taxon>Rhabditida</taxon>
        <taxon>Spirurina</taxon>
        <taxon>Oxyuridomorpha</taxon>
        <taxon>Oxyuroidea</taxon>
        <taxon>Oxyuridae</taxon>
        <taxon>Syphacia</taxon>
    </lineage>
</organism>
<dbReference type="InterPro" id="IPR032675">
    <property type="entry name" value="LRR_dom_sf"/>
</dbReference>
<dbReference type="PROSITE" id="PS51257">
    <property type="entry name" value="PROKAR_LIPOPROTEIN"/>
    <property type="match status" value="1"/>
</dbReference>
<evidence type="ECO:0000256" key="1">
    <source>
        <dbReference type="ARBA" id="ARBA00022614"/>
    </source>
</evidence>
<feature type="transmembrane region" description="Helical" evidence="3">
    <location>
        <begin position="403"/>
        <end position="424"/>
    </location>
</feature>